<evidence type="ECO:0000256" key="2">
    <source>
        <dbReference type="ARBA" id="ARBA00022694"/>
    </source>
</evidence>
<comment type="function">
    <text evidence="1">RNaseP catalyzes the removal of the 5'-leader sequence from pre-tRNA to produce the mature 5'-terminus. It can also cleave other RNA substrates such as 4.5S RNA. The protein component plays an auxiliary but essential role in vivo by binding to the 5'-leader sequence and broadening the substrate specificity of the ribozyme.</text>
</comment>
<dbReference type="Proteomes" id="UP000070422">
    <property type="component" value="Unassembled WGS sequence"/>
</dbReference>
<dbReference type="EC" id="3.1.26.5" evidence="7"/>
<sequence length="142" mass="16862">FFFQELDYVNKRREGQDMRKSYRVKTEKDFSRVFHQGQSKANRQFVLYFIEKEQPHFRVGLSVGKKVGNAVTRNRVKRMIRQALTELKDQIQAEYDFILIARKPTAEMNQSEIKKSLIHVINLSPLFTRDPLKQKKGQNSEK</sequence>
<dbReference type="PANTHER" id="PTHR33992:SF1">
    <property type="entry name" value="RIBONUCLEASE P PROTEIN COMPONENT"/>
    <property type="match status" value="1"/>
</dbReference>
<dbReference type="InterPro" id="IPR020539">
    <property type="entry name" value="RNase_P_CS"/>
</dbReference>
<dbReference type="PATRIC" id="fig|87541.4.peg.1023"/>
<evidence type="ECO:0000256" key="4">
    <source>
        <dbReference type="ARBA" id="ARBA00022759"/>
    </source>
</evidence>
<feature type="non-terminal residue" evidence="8">
    <location>
        <position position="1"/>
    </location>
</feature>
<dbReference type="InterPro" id="IPR020568">
    <property type="entry name" value="Ribosomal_Su5_D2-typ_SF"/>
</dbReference>
<evidence type="ECO:0000256" key="5">
    <source>
        <dbReference type="ARBA" id="ARBA00022801"/>
    </source>
</evidence>
<dbReference type="GO" id="GO:0000049">
    <property type="term" value="F:tRNA binding"/>
    <property type="evidence" value="ECO:0007669"/>
    <property type="project" value="InterPro"/>
</dbReference>
<keyword evidence="6" id="KW-0694">RNA-binding</keyword>
<dbReference type="InterPro" id="IPR000100">
    <property type="entry name" value="RNase_P"/>
</dbReference>
<evidence type="ECO:0000313" key="8">
    <source>
        <dbReference type="EMBL" id="KXB36178.1"/>
    </source>
</evidence>
<proteinExistence type="inferred from homology"/>
<keyword evidence="4" id="KW-0255">Endonuclease</keyword>
<keyword evidence="3" id="KW-0540">Nuclease</keyword>
<evidence type="ECO:0000256" key="3">
    <source>
        <dbReference type="ARBA" id="ARBA00022722"/>
    </source>
</evidence>
<name>A0A133XZ01_9LACT</name>
<dbReference type="Gene3D" id="3.30.230.10">
    <property type="match status" value="1"/>
</dbReference>
<accession>A0A133XZ01</accession>
<evidence type="ECO:0000256" key="6">
    <source>
        <dbReference type="ARBA" id="ARBA00022884"/>
    </source>
</evidence>
<dbReference type="PROSITE" id="PS00648">
    <property type="entry name" value="RIBONUCLEASE_P"/>
    <property type="match status" value="1"/>
</dbReference>
<keyword evidence="2" id="KW-0819">tRNA processing</keyword>
<dbReference type="FunFam" id="3.30.230.10:FF:000021">
    <property type="entry name" value="Ribonuclease P protein component"/>
    <property type="match status" value="1"/>
</dbReference>
<dbReference type="GO" id="GO:0004526">
    <property type="term" value="F:ribonuclease P activity"/>
    <property type="evidence" value="ECO:0007669"/>
    <property type="project" value="UniProtKB-UniRule"/>
</dbReference>
<dbReference type="PANTHER" id="PTHR33992">
    <property type="entry name" value="RIBONUCLEASE P PROTEIN COMPONENT"/>
    <property type="match status" value="1"/>
</dbReference>
<dbReference type="AlphaFoldDB" id="A0A133XZ01"/>
<evidence type="ECO:0000256" key="7">
    <source>
        <dbReference type="NCBIfam" id="TIGR00188"/>
    </source>
</evidence>
<dbReference type="InterPro" id="IPR014721">
    <property type="entry name" value="Ribsml_uS5_D2-typ_fold_subgr"/>
</dbReference>
<evidence type="ECO:0000256" key="1">
    <source>
        <dbReference type="ARBA" id="ARBA00002663"/>
    </source>
</evidence>
<keyword evidence="5" id="KW-0378">Hydrolase</keyword>
<dbReference type="SUPFAM" id="SSF54211">
    <property type="entry name" value="Ribosomal protein S5 domain 2-like"/>
    <property type="match status" value="1"/>
</dbReference>
<gene>
    <name evidence="8" type="ORF">HMPREF3187_01032</name>
</gene>
<reference evidence="8 9" key="1">
    <citation type="submission" date="2016-01" db="EMBL/GenBank/DDBJ databases">
        <authorList>
            <person name="Oliw E.H."/>
        </authorList>
    </citation>
    <scope>NUCLEOTIDE SEQUENCE [LARGE SCALE GENOMIC DNA]</scope>
    <source>
        <strain evidence="8 9">KA00635</strain>
    </source>
</reference>
<dbReference type="GO" id="GO:0030677">
    <property type="term" value="C:ribonuclease P complex"/>
    <property type="evidence" value="ECO:0007669"/>
    <property type="project" value="TreeGrafter"/>
</dbReference>
<dbReference type="Pfam" id="PF00825">
    <property type="entry name" value="Ribonuclease_P"/>
    <property type="match status" value="1"/>
</dbReference>
<dbReference type="NCBIfam" id="TIGR00188">
    <property type="entry name" value="rnpA"/>
    <property type="match status" value="1"/>
</dbReference>
<dbReference type="EMBL" id="LSCQ01000047">
    <property type="protein sequence ID" value="KXB36178.1"/>
    <property type="molecule type" value="Genomic_DNA"/>
</dbReference>
<evidence type="ECO:0000313" key="9">
    <source>
        <dbReference type="Proteomes" id="UP000070422"/>
    </source>
</evidence>
<dbReference type="HAMAP" id="MF_00227">
    <property type="entry name" value="RNase_P"/>
    <property type="match status" value="1"/>
</dbReference>
<organism evidence="8 9">
    <name type="scientific">Aerococcus christensenii</name>
    <dbReference type="NCBI Taxonomy" id="87541"/>
    <lineage>
        <taxon>Bacteria</taxon>
        <taxon>Bacillati</taxon>
        <taxon>Bacillota</taxon>
        <taxon>Bacilli</taxon>
        <taxon>Lactobacillales</taxon>
        <taxon>Aerococcaceae</taxon>
        <taxon>Aerococcus</taxon>
    </lineage>
</organism>
<protein>
    <recommendedName>
        <fullName evidence="7">Ribonuclease P protein component</fullName>
        <ecNumber evidence="7">3.1.26.5</ecNumber>
    </recommendedName>
</protein>
<comment type="caution">
    <text evidence="8">The sequence shown here is derived from an EMBL/GenBank/DDBJ whole genome shotgun (WGS) entry which is preliminary data.</text>
</comment>
<dbReference type="GO" id="GO:0042781">
    <property type="term" value="F:3'-tRNA processing endoribonuclease activity"/>
    <property type="evidence" value="ECO:0007669"/>
    <property type="project" value="TreeGrafter"/>
</dbReference>
<dbReference type="STRING" id="87541.AWM71_03200"/>